<dbReference type="InterPro" id="IPR043573">
    <property type="entry name" value="Fig4-like"/>
</dbReference>
<protein>
    <submittedName>
        <fullName evidence="6">Phosphatidylinositol-3,5-bisphosphate 5-phosphatase</fullName>
    </submittedName>
</protein>
<keyword evidence="3" id="KW-0472">Membrane</keyword>
<name>A0ABY8EV21_MALFU</name>
<keyword evidence="2" id="KW-0378">Hydrolase</keyword>
<feature type="region of interest" description="Disordered" evidence="4">
    <location>
        <begin position="1"/>
        <end position="61"/>
    </location>
</feature>
<proteinExistence type="predicted"/>
<dbReference type="Pfam" id="PF02383">
    <property type="entry name" value="Syja_N"/>
    <property type="match status" value="1"/>
</dbReference>
<dbReference type="PANTHER" id="PTHR45738:SF5">
    <property type="entry name" value="POLYPHOSPHOINOSITIDE PHOSPHATASE"/>
    <property type="match status" value="1"/>
</dbReference>
<feature type="region of interest" description="Disordered" evidence="4">
    <location>
        <begin position="928"/>
        <end position="980"/>
    </location>
</feature>
<organism evidence="6 7">
    <name type="scientific">Malassezia furfur</name>
    <name type="common">Pityriasis versicolor infection agent</name>
    <name type="synonym">Pityrosporum furfur</name>
    <dbReference type="NCBI Taxonomy" id="55194"/>
    <lineage>
        <taxon>Eukaryota</taxon>
        <taxon>Fungi</taxon>
        <taxon>Dikarya</taxon>
        <taxon>Basidiomycota</taxon>
        <taxon>Ustilaginomycotina</taxon>
        <taxon>Malasseziomycetes</taxon>
        <taxon>Malasseziales</taxon>
        <taxon>Malasseziaceae</taxon>
        <taxon>Malassezia</taxon>
    </lineage>
</organism>
<evidence type="ECO:0000313" key="7">
    <source>
        <dbReference type="Proteomes" id="UP000818624"/>
    </source>
</evidence>
<feature type="region of interest" description="Disordered" evidence="4">
    <location>
        <begin position="995"/>
        <end position="1025"/>
    </location>
</feature>
<dbReference type="InterPro" id="IPR002013">
    <property type="entry name" value="SAC_dom"/>
</dbReference>
<evidence type="ECO:0000256" key="1">
    <source>
        <dbReference type="ARBA" id="ARBA00004308"/>
    </source>
</evidence>
<feature type="compositionally biased region" description="Low complexity" evidence="4">
    <location>
        <begin position="114"/>
        <end position="125"/>
    </location>
</feature>
<evidence type="ECO:0000313" key="6">
    <source>
        <dbReference type="EMBL" id="WFD48123.1"/>
    </source>
</evidence>
<evidence type="ECO:0000256" key="4">
    <source>
        <dbReference type="SAM" id="MobiDB-lite"/>
    </source>
</evidence>
<dbReference type="PROSITE" id="PS50275">
    <property type="entry name" value="SAC"/>
    <property type="match status" value="1"/>
</dbReference>
<feature type="domain" description="SAC" evidence="5">
    <location>
        <begin position="411"/>
        <end position="794"/>
    </location>
</feature>
<dbReference type="PANTHER" id="PTHR45738">
    <property type="entry name" value="POLYPHOSPHOINOSITIDE PHOSPHATASE"/>
    <property type="match status" value="1"/>
</dbReference>
<sequence>MEAGSSSPPRESDPRILAAVADASVPPELVASSAPSGRARGTSVPRAHRDAPTRDEGPTLGLERLGEVKRFTLYEARAHFYLVAHSTNQTRFRVLKVDRVPPLFAQHDPEAQDPPSTAATPAGSPVQSQHGSPELRRGHARDASLSHAVQSIVEDQPESAPRPPGGTLSSGITELASSLATSDAPPRDAAQAVRAPLVSSSGLRYLNTDDDAIPHLRQTPEWKGYTSNAHDDADAPPAPTPGASGDAQERTLPPIAALGAPRSPKQPATRAPPPVPDAAEAPAETPRADVPPTPDPAEDAAWQLSVTSDDVAYTADELNELLDTIREGNRSTGGLKEVGHFFGLIGFVRFTSTYYMVLISHRSAVALIGGHYVYHCDETRLVPVCHASLLATLPGRSKAREQFEAQCVRTFRQVDLSKNFYFSYTYDVTRTLQEVMTGPRRSSVACSAPAWGLNEKWMWNFHLLLPAFGACRDVDATPVAPLRAWVLPLVHGFVDQAKLLVLGRTIYVTLLARRSRHFAGARFHKRGTDDEGYVANDVETEQIVHEPTTSPVYAPSADGAAHPHTPSPHFTSYVMLRGSIPVFWTQDSTNMSPRPPITISVADPYFVPAMRHFDRLFRAYGTPVVVLNLIKAKERQPRESKLLHAYGECIEYLNQFLPDGSDGGIDRRIRYVAWDMSRASKSRDQDVIRTLESLAHDTLRATRFFHSGRAPRRARAPAHAPILLQHGVARINCVDCLDRTNAAQFVLGKTALAHQLQALGLLDHARLSFDSDAINMLTEMYHDLGDTIALQYGGSALAHTTDTYRKINHWSSHSRDMIEGLKRYYANSFADADKQAAIDLFLHQPRDGDAPHAVSTSTPLPAPALAHVDDYLVPDEDLGEKLAYLDAFVNADRHFWARYYRPGLFTDLQRHHAYKMTAVHQRPTVLPGEALPALNAPPSPTDDTPSAPLPRASVRPLTAMRRASSALTQRPDRRDATRLPRGLLGGVRRWMAADRAARAHARPRSPYDAAPHAEPSAPRAAPDAAEPSALELAVAKSLAPAIAKQEQREYAAYTTQFAHLPFQRTPCTADADMQVYENVDALPAAAMHVDPHPVQYDTALAAYVRTPALELAAPARPRTSPPRARVVSAPATSTPVRTGASACATPDAALDARARTYAAWLHLAHVR</sequence>
<gene>
    <name evidence="6" type="primary">FIG4</name>
    <name evidence="6" type="ORF">GLX27_002791</name>
</gene>
<feature type="region of interest" description="Disordered" evidence="4">
    <location>
        <begin position="105"/>
        <end position="143"/>
    </location>
</feature>
<feature type="compositionally biased region" description="Basic and acidic residues" evidence="4">
    <location>
        <begin position="133"/>
        <end position="143"/>
    </location>
</feature>
<reference evidence="6 7" key="1">
    <citation type="journal article" date="2020" name="Elife">
        <title>Loss of centromere function drives karyotype evolution in closely related Malassezia species.</title>
        <authorList>
            <person name="Sankaranarayanan S.R."/>
            <person name="Ianiri G."/>
            <person name="Coelho M.A."/>
            <person name="Reza M.H."/>
            <person name="Thimmappa B.C."/>
            <person name="Ganguly P."/>
            <person name="Vadnala R.N."/>
            <person name="Sun S."/>
            <person name="Siddharthan R."/>
            <person name="Tellgren-Roth C."/>
            <person name="Dawson T.L."/>
            <person name="Heitman J."/>
            <person name="Sanyal K."/>
        </authorList>
    </citation>
    <scope>NUCLEOTIDE SEQUENCE [LARGE SCALE GENOMIC DNA]</scope>
    <source>
        <strain evidence="6">CBS14141</strain>
    </source>
</reference>
<feature type="region of interest" description="Disordered" evidence="4">
    <location>
        <begin position="222"/>
        <end position="299"/>
    </location>
</feature>
<dbReference type="Proteomes" id="UP000818624">
    <property type="component" value="Chromosome 3"/>
</dbReference>
<evidence type="ECO:0000259" key="5">
    <source>
        <dbReference type="PROSITE" id="PS50275"/>
    </source>
</evidence>
<keyword evidence="7" id="KW-1185">Reference proteome</keyword>
<evidence type="ECO:0000256" key="3">
    <source>
        <dbReference type="ARBA" id="ARBA00023136"/>
    </source>
</evidence>
<feature type="compositionally biased region" description="Basic and acidic residues" evidence="4">
    <location>
        <begin position="47"/>
        <end position="57"/>
    </location>
</feature>
<accession>A0ABY8EV21</accession>
<evidence type="ECO:0000256" key="2">
    <source>
        <dbReference type="ARBA" id="ARBA00022801"/>
    </source>
</evidence>
<dbReference type="EMBL" id="CP046236">
    <property type="protein sequence ID" value="WFD48123.1"/>
    <property type="molecule type" value="Genomic_DNA"/>
</dbReference>
<feature type="compositionally biased region" description="Low complexity" evidence="4">
    <location>
        <begin position="1115"/>
        <end position="1125"/>
    </location>
</feature>
<feature type="region of interest" description="Disordered" evidence="4">
    <location>
        <begin position="1115"/>
        <end position="1140"/>
    </location>
</feature>
<comment type="subcellular location">
    <subcellularLocation>
        <location evidence="1">Endomembrane system</location>
    </subcellularLocation>
</comment>